<dbReference type="EC" id="3.1.3.24" evidence="9"/>
<dbReference type="GO" id="GO:0050307">
    <property type="term" value="F:sucrose-phosphate phosphatase activity"/>
    <property type="evidence" value="ECO:0007669"/>
    <property type="project" value="UniProtKB-UniRule"/>
</dbReference>
<accession>A0A444X641</accession>
<sequence>MDQLNGSANLMIVSDLDFTMVDHDDPENLALLRFNALWEAYYRHNSLLVFSTGRSPTIYCELRKQKPLLTPDITIMSVGTEITYGESMVPDDRWEHYLNHKWNRDIVLEETARLPELVLQSETEQRPHKVSFYLDKTKASKVMQTLSRCLEKRGLDVKIIYSNGIALDILPQAAGKGQALEFLLGKLKADGSRPLNTLVCGDSGNDAELFTVPGVYGVMVSNAQEELLQWYAENAAGSPKIIHATERCADGIIQAISKFSLGPNVSPRDIRDSMYNRKSLRPCHEVVMFYLFYERWRRAEVENSEEYVQYLKSIIHSTGNFVHPSGVDQPIHQLTDTIVNLFGDKQGVEFRVWVDRISTSMVSSGSWLVKFDKWELSVYFVLCCPKAGNELRCCSTKVLVNSKIDAEDQFTWMHIHQTWVDGFGEKDDMSWVI</sequence>
<comment type="subunit">
    <text evidence="5 9">Homodimer.</text>
</comment>
<dbReference type="NCBIfam" id="TIGR01485">
    <property type="entry name" value="SPP_plant-cyano"/>
    <property type="match status" value="1"/>
</dbReference>
<dbReference type="InterPro" id="IPR023214">
    <property type="entry name" value="HAD_sf"/>
</dbReference>
<feature type="domain" description="Sucrose-phosphatase C-terminal" evidence="11">
    <location>
        <begin position="282"/>
        <end position="420"/>
    </location>
</feature>
<proteinExistence type="inferred from homology"/>
<dbReference type="AlphaFoldDB" id="A0A444X641"/>
<evidence type="ECO:0000256" key="4">
    <source>
        <dbReference type="ARBA" id="ARBA00007211"/>
    </source>
</evidence>
<dbReference type="GO" id="GO:0000287">
    <property type="term" value="F:magnesium ion binding"/>
    <property type="evidence" value="ECO:0007669"/>
    <property type="project" value="UniProtKB-UniRule"/>
</dbReference>
<feature type="domain" description="Sucrose phosphatase-like" evidence="10">
    <location>
        <begin position="9"/>
        <end position="259"/>
    </location>
</feature>
<dbReference type="InterPro" id="IPR032710">
    <property type="entry name" value="NTF2-like_dom_sf"/>
</dbReference>
<dbReference type="Pfam" id="PF05116">
    <property type="entry name" value="S6PP"/>
    <property type="match status" value="1"/>
</dbReference>
<evidence type="ECO:0000259" key="11">
    <source>
        <dbReference type="Pfam" id="PF08472"/>
    </source>
</evidence>
<dbReference type="EMBL" id="SDMP01000020">
    <property type="protein sequence ID" value="RYQ85132.1"/>
    <property type="molecule type" value="Genomic_DNA"/>
</dbReference>
<keyword evidence="13" id="KW-1185">Reference proteome</keyword>
<evidence type="ECO:0000313" key="12">
    <source>
        <dbReference type="EMBL" id="RYQ85132.1"/>
    </source>
</evidence>
<dbReference type="InterPro" id="IPR006379">
    <property type="entry name" value="HAD-SF_hydro_IIB"/>
</dbReference>
<evidence type="ECO:0000256" key="7">
    <source>
        <dbReference type="ARBA" id="ARBA00022842"/>
    </source>
</evidence>
<evidence type="ECO:0000256" key="9">
    <source>
        <dbReference type="RuleBase" id="RU368007"/>
    </source>
</evidence>
<dbReference type="InterPro" id="IPR051518">
    <property type="entry name" value="Sucrose_Phosphatase"/>
</dbReference>
<dbReference type="Pfam" id="PF08472">
    <property type="entry name" value="S6PP_C"/>
    <property type="match status" value="1"/>
</dbReference>
<comment type="similarity">
    <text evidence="4 9">Belongs to the sucrose phosphatase family.</text>
</comment>
<dbReference type="InterPro" id="IPR006380">
    <property type="entry name" value="SPP-like_dom"/>
</dbReference>
<dbReference type="PANTHER" id="PTHR46521:SF8">
    <property type="entry name" value="SUCROSE-PHOSPHATASE 3A-RELATED"/>
    <property type="match status" value="1"/>
</dbReference>
<comment type="caution">
    <text evidence="12">The sequence shown here is derived from an EMBL/GenBank/DDBJ whole genome shotgun (WGS) entry which is preliminary data.</text>
</comment>
<evidence type="ECO:0000256" key="1">
    <source>
        <dbReference type="ARBA" id="ARBA00001946"/>
    </source>
</evidence>
<dbReference type="STRING" id="3818.A0A444X641"/>
<dbReference type="Gene3D" id="3.10.450.50">
    <property type="match status" value="1"/>
</dbReference>
<reference evidence="12 13" key="1">
    <citation type="submission" date="2019-01" db="EMBL/GenBank/DDBJ databases">
        <title>Sequencing of cultivated peanut Arachis hypogaea provides insights into genome evolution and oil improvement.</title>
        <authorList>
            <person name="Chen X."/>
        </authorList>
    </citation>
    <scope>NUCLEOTIDE SEQUENCE [LARGE SCALE GENOMIC DNA]</scope>
    <source>
        <strain evidence="13">cv. Fuhuasheng</strain>
        <tissue evidence="12">Leaves</tissue>
    </source>
</reference>
<gene>
    <name evidence="12" type="ORF">Ahy_B10g104638</name>
</gene>
<dbReference type="SUPFAM" id="SSF56784">
    <property type="entry name" value="HAD-like"/>
    <property type="match status" value="1"/>
</dbReference>
<dbReference type="UniPathway" id="UPA00371">
    <property type="reaction ID" value="UER00546"/>
</dbReference>
<dbReference type="InterPro" id="IPR012847">
    <property type="entry name" value="Sucrose_phosphatase_pln/cyn"/>
</dbReference>
<dbReference type="SFLD" id="SFLDG01141">
    <property type="entry name" value="C2.B.1:_Sucrose_Phosphatase_Li"/>
    <property type="match status" value="1"/>
</dbReference>
<dbReference type="Gene3D" id="3.90.1070.10">
    <property type="match status" value="1"/>
</dbReference>
<dbReference type="Proteomes" id="UP000289738">
    <property type="component" value="Chromosome B10"/>
</dbReference>
<evidence type="ECO:0000256" key="6">
    <source>
        <dbReference type="ARBA" id="ARBA00022801"/>
    </source>
</evidence>
<evidence type="ECO:0000256" key="2">
    <source>
        <dbReference type="ARBA" id="ARBA00003645"/>
    </source>
</evidence>
<dbReference type="PANTHER" id="PTHR46521">
    <property type="entry name" value="SUCROSE-PHOSPHATASE 2-RELATED"/>
    <property type="match status" value="1"/>
</dbReference>
<dbReference type="NCBIfam" id="TIGR01482">
    <property type="entry name" value="SPP-subfamily"/>
    <property type="match status" value="1"/>
</dbReference>
<dbReference type="GO" id="GO:0005986">
    <property type="term" value="P:sucrose biosynthetic process"/>
    <property type="evidence" value="ECO:0007669"/>
    <property type="project" value="UniProtKB-UniRule"/>
</dbReference>
<dbReference type="InterPro" id="IPR013679">
    <property type="entry name" value="SPP_C"/>
</dbReference>
<comment type="function">
    <text evidence="2 9">Catalyzes the final step of sucrose synthesis.</text>
</comment>
<keyword evidence="7 9" id="KW-0460">Magnesium</keyword>
<dbReference type="InterPro" id="IPR036412">
    <property type="entry name" value="HAD-like_sf"/>
</dbReference>
<dbReference type="CDD" id="cd02605">
    <property type="entry name" value="HAD_SPP"/>
    <property type="match status" value="1"/>
</dbReference>
<comment type="pathway">
    <text evidence="3 9">Glycan biosynthesis; sucrose biosynthesis; sucrose from D-fructose 6-phosphate and UDP-alpha-D-glucose: step 2/2.</text>
</comment>
<evidence type="ECO:0000256" key="5">
    <source>
        <dbReference type="ARBA" id="ARBA00011738"/>
    </source>
</evidence>
<comment type="cofactor">
    <cofactor evidence="1 9">
        <name>Mg(2+)</name>
        <dbReference type="ChEBI" id="CHEBI:18420"/>
    </cofactor>
</comment>
<dbReference type="SFLD" id="SFLDF00043">
    <property type="entry name" value="sucrose-phosphatase"/>
    <property type="match status" value="1"/>
</dbReference>
<organism evidence="12 13">
    <name type="scientific">Arachis hypogaea</name>
    <name type="common">Peanut</name>
    <dbReference type="NCBI Taxonomy" id="3818"/>
    <lineage>
        <taxon>Eukaryota</taxon>
        <taxon>Viridiplantae</taxon>
        <taxon>Streptophyta</taxon>
        <taxon>Embryophyta</taxon>
        <taxon>Tracheophyta</taxon>
        <taxon>Spermatophyta</taxon>
        <taxon>Magnoliopsida</taxon>
        <taxon>eudicotyledons</taxon>
        <taxon>Gunneridae</taxon>
        <taxon>Pentapetalae</taxon>
        <taxon>rosids</taxon>
        <taxon>fabids</taxon>
        <taxon>Fabales</taxon>
        <taxon>Fabaceae</taxon>
        <taxon>Papilionoideae</taxon>
        <taxon>50 kb inversion clade</taxon>
        <taxon>dalbergioids sensu lato</taxon>
        <taxon>Dalbergieae</taxon>
        <taxon>Pterocarpus clade</taxon>
        <taxon>Arachis</taxon>
    </lineage>
</organism>
<dbReference type="SFLD" id="SFLDS00003">
    <property type="entry name" value="Haloacid_Dehalogenase"/>
    <property type="match status" value="1"/>
</dbReference>
<evidence type="ECO:0000313" key="13">
    <source>
        <dbReference type="Proteomes" id="UP000289738"/>
    </source>
</evidence>
<dbReference type="SFLD" id="SFLDG01140">
    <property type="entry name" value="C2.B:_Phosphomannomutase_and_P"/>
    <property type="match status" value="1"/>
</dbReference>
<evidence type="ECO:0000256" key="3">
    <source>
        <dbReference type="ARBA" id="ARBA00005070"/>
    </source>
</evidence>
<protein>
    <recommendedName>
        <fullName evidence="9">Sucrose-phosphatase</fullName>
        <ecNumber evidence="9">3.1.3.24</ecNumber>
    </recommendedName>
</protein>
<keyword evidence="6 9" id="KW-0378">Hydrolase</keyword>
<evidence type="ECO:0000259" key="10">
    <source>
        <dbReference type="Pfam" id="PF05116"/>
    </source>
</evidence>
<comment type="catalytic activity">
    <reaction evidence="8 9">
        <text>sucrose 6(F)-phosphate + H2O = sucrose + phosphate</text>
        <dbReference type="Rhea" id="RHEA:19289"/>
        <dbReference type="ChEBI" id="CHEBI:15377"/>
        <dbReference type="ChEBI" id="CHEBI:17992"/>
        <dbReference type="ChEBI" id="CHEBI:43474"/>
        <dbReference type="ChEBI" id="CHEBI:57723"/>
        <dbReference type="EC" id="3.1.3.24"/>
    </reaction>
</comment>
<evidence type="ECO:0000256" key="8">
    <source>
        <dbReference type="ARBA" id="ARBA00048036"/>
    </source>
</evidence>
<dbReference type="NCBIfam" id="TIGR01484">
    <property type="entry name" value="HAD-SF-IIB"/>
    <property type="match status" value="1"/>
</dbReference>
<dbReference type="SUPFAM" id="SSF54427">
    <property type="entry name" value="NTF2-like"/>
    <property type="match status" value="1"/>
</dbReference>
<dbReference type="Gene3D" id="3.40.50.1000">
    <property type="entry name" value="HAD superfamily/HAD-like"/>
    <property type="match status" value="1"/>
</dbReference>
<name>A0A444X641_ARAHY</name>